<dbReference type="InterPro" id="IPR002049">
    <property type="entry name" value="LE_dom"/>
</dbReference>
<evidence type="ECO:0000256" key="1">
    <source>
        <dbReference type="ARBA" id="ARBA00022729"/>
    </source>
</evidence>
<dbReference type="GO" id="GO:0009888">
    <property type="term" value="P:tissue development"/>
    <property type="evidence" value="ECO:0007669"/>
    <property type="project" value="TreeGrafter"/>
</dbReference>
<accession>A0A914UYK2</accession>
<evidence type="ECO:0000256" key="2">
    <source>
        <dbReference type="ARBA" id="ARBA00022737"/>
    </source>
</evidence>
<evidence type="ECO:0000259" key="9">
    <source>
        <dbReference type="PROSITE" id="PS50027"/>
    </source>
</evidence>
<dbReference type="Pfam" id="PF24973">
    <property type="entry name" value="EGF_LMN_ATRN"/>
    <property type="match status" value="1"/>
</dbReference>
<evidence type="ECO:0000256" key="5">
    <source>
        <dbReference type="ARBA" id="ARBA00023292"/>
    </source>
</evidence>
<evidence type="ECO:0000256" key="8">
    <source>
        <dbReference type="SAM" id="SignalP"/>
    </source>
</evidence>
<dbReference type="CDD" id="cd00055">
    <property type="entry name" value="EGF_Lam"/>
    <property type="match status" value="1"/>
</dbReference>
<feature type="chain" id="PRO_5036839183" evidence="8">
    <location>
        <begin position="23"/>
        <end position="507"/>
    </location>
</feature>
<dbReference type="PANTHER" id="PTHR10574:SF435">
    <property type="entry name" value="LAMININ SUBUNIT GAMMA-1"/>
    <property type="match status" value="1"/>
</dbReference>
<feature type="domain" description="Laminin EGF-like" evidence="9">
    <location>
        <begin position="422"/>
        <end position="480"/>
    </location>
</feature>
<keyword evidence="4" id="KW-0325">Glycoprotein</keyword>
<evidence type="ECO:0000256" key="4">
    <source>
        <dbReference type="ARBA" id="ARBA00023180"/>
    </source>
</evidence>
<dbReference type="WBParaSite" id="PSAMB.scaffold1367size32488.g12637.t1">
    <property type="protein sequence ID" value="PSAMB.scaffold1367size32488.g12637.t1"/>
    <property type="gene ID" value="PSAMB.scaffold1367size32488.g12637"/>
</dbReference>
<dbReference type="SMART" id="SM00180">
    <property type="entry name" value="EGF_Lam"/>
    <property type="match status" value="1"/>
</dbReference>
<organism evidence="10 11">
    <name type="scientific">Plectus sambesii</name>
    <dbReference type="NCBI Taxonomy" id="2011161"/>
    <lineage>
        <taxon>Eukaryota</taxon>
        <taxon>Metazoa</taxon>
        <taxon>Ecdysozoa</taxon>
        <taxon>Nematoda</taxon>
        <taxon>Chromadorea</taxon>
        <taxon>Plectida</taxon>
        <taxon>Plectina</taxon>
        <taxon>Plectoidea</taxon>
        <taxon>Plectidae</taxon>
        <taxon>Plectus</taxon>
    </lineage>
</organism>
<evidence type="ECO:0000313" key="10">
    <source>
        <dbReference type="Proteomes" id="UP000887566"/>
    </source>
</evidence>
<keyword evidence="2" id="KW-0677">Repeat</keyword>
<dbReference type="PROSITE" id="PS01248">
    <property type="entry name" value="EGF_LAM_1"/>
    <property type="match status" value="1"/>
</dbReference>
<feature type="disulfide bond" evidence="6">
    <location>
        <begin position="446"/>
        <end position="455"/>
    </location>
</feature>
<dbReference type="SMART" id="SM00136">
    <property type="entry name" value="LamNT"/>
    <property type="match status" value="1"/>
</dbReference>
<protein>
    <submittedName>
        <fullName evidence="11">Laminin EGF-like domain-containing protein</fullName>
    </submittedName>
</protein>
<keyword evidence="1 8" id="KW-0732">Signal</keyword>
<keyword evidence="3 6" id="KW-1015">Disulfide bond</keyword>
<dbReference type="InterPro" id="IPR008211">
    <property type="entry name" value="Laminin_N"/>
</dbReference>
<dbReference type="Gene3D" id="2.60.120.260">
    <property type="entry name" value="Galactose-binding domain-like"/>
    <property type="match status" value="1"/>
</dbReference>
<evidence type="ECO:0000256" key="7">
    <source>
        <dbReference type="SAM" id="MobiDB-lite"/>
    </source>
</evidence>
<dbReference type="InterPro" id="IPR050440">
    <property type="entry name" value="Laminin/Netrin_ECM"/>
</dbReference>
<dbReference type="GO" id="GO:0005604">
    <property type="term" value="C:basement membrane"/>
    <property type="evidence" value="ECO:0007669"/>
    <property type="project" value="TreeGrafter"/>
</dbReference>
<dbReference type="PANTHER" id="PTHR10574">
    <property type="entry name" value="NETRIN/LAMININ-RELATED"/>
    <property type="match status" value="1"/>
</dbReference>
<name>A0A914UYK2_9BILA</name>
<dbReference type="PROSITE" id="PS50027">
    <property type="entry name" value="EGF_LAM_2"/>
    <property type="match status" value="1"/>
</dbReference>
<keyword evidence="5 6" id="KW-0424">Laminin EGF-like domain</keyword>
<comment type="caution">
    <text evidence="6">Lacks conserved residue(s) required for the propagation of feature annotation.</text>
</comment>
<dbReference type="Pfam" id="PF00055">
    <property type="entry name" value="Laminin_N"/>
    <property type="match status" value="1"/>
</dbReference>
<keyword evidence="10" id="KW-1185">Reference proteome</keyword>
<dbReference type="GO" id="GO:0009887">
    <property type="term" value="P:animal organ morphogenesis"/>
    <property type="evidence" value="ECO:0007669"/>
    <property type="project" value="TreeGrafter"/>
</dbReference>
<evidence type="ECO:0000313" key="11">
    <source>
        <dbReference type="WBParaSite" id="PSAMB.scaffold1367size32488.g12637.t1"/>
    </source>
</evidence>
<dbReference type="Gene3D" id="2.10.25.10">
    <property type="entry name" value="Laminin"/>
    <property type="match status" value="1"/>
</dbReference>
<dbReference type="SUPFAM" id="SSF57196">
    <property type="entry name" value="EGF/Laminin"/>
    <property type="match status" value="1"/>
</dbReference>
<feature type="compositionally biased region" description="Basic and acidic residues" evidence="7">
    <location>
        <begin position="271"/>
        <end position="281"/>
    </location>
</feature>
<evidence type="ECO:0000256" key="6">
    <source>
        <dbReference type="PROSITE-ProRule" id="PRU00460"/>
    </source>
</evidence>
<evidence type="ECO:0000256" key="3">
    <source>
        <dbReference type="ARBA" id="ARBA00023157"/>
    </source>
</evidence>
<reference evidence="11" key="1">
    <citation type="submission" date="2022-11" db="UniProtKB">
        <authorList>
            <consortium name="WormBaseParasite"/>
        </authorList>
    </citation>
    <scope>IDENTIFICATION</scope>
</reference>
<sequence length="507" mass="55716">MRSAWFRAVVWLSVLVFRFGQSQPAQPHPSIDPHHHILGVFWWNNSDAQIPPPLKCSYSNVSSARWVQSAWRMPALRRVIAPLIDADNALPTPPLRSPDARRQVSVCVSVCMSRSLHKRHGKRPRALCVHTLRSAARELFVNSALDAMKHGTVVKSSAAAAAAGVTDCRPDCTLRSAALSIRRQTAVVAERTVSVVRERVGDKRTRPTGATAIPSHFFALFRRFAENHLTAIIDGGRPFRTFTSSIVEQRGGGGGASPFVLRTSCDESARKCDKRSARTDRSQGLVRPGRSPPLPPPFLRAAHALRSNGTALAGGSAGRWFFCVAVTDSPLTDCRPTTAAIWRNHHPIAKGRGRRTPRKATTGVLCDQTAEPPPAVLRNLTATQIRVVLNRLNTFGDEVFRDPQVLRSYYYAISDFAVGGRCKCNGHASECVKSTGEGGEKLVCRCEHNAQGADCQECKPFYNDRPWRAATATDANECKACNCNNLATRCYFDQELFDKTGSGGHWR</sequence>
<feature type="signal peptide" evidence="8">
    <location>
        <begin position="1"/>
        <end position="22"/>
    </location>
</feature>
<proteinExistence type="predicted"/>
<dbReference type="Proteomes" id="UP000887566">
    <property type="component" value="Unplaced"/>
</dbReference>
<dbReference type="InterPro" id="IPR056863">
    <property type="entry name" value="LMN_ATRN_NET-like_EGF"/>
</dbReference>
<dbReference type="AlphaFoldDB" id="A0A914UYK2"/>
<dbReference type="GO" id="GO:0007411">
    <property type="term" value="P:axon guidance"/>
    <property type="evidence" value="ECO:0007669"/>
    <property type="project" value="TreeGrafter"/>
</dbReference>
<feature type="region of interest" description="Disordered" evidence="7">
    <location>
        <begin position="271"/>
        <end position="295"/>
    </location>
</feature>